<reference evidence="2 3" key="1">
    <citation type="submission" date="2019-11" db="EMBL/GenBank/DDBJ databases">
        <title>Whole genome sequence of Oryza granulata.</title>
        <authorList>
            <person name="Li W."/>
        </authorList>
    </citation>
    <scope>NUCLEOTIDE SEQUENCE [LARGE SCALE GENOMIC DNA]</scope>
    <source>
        <strain evidence="3">cv. Menghai</strain>
        <tissue evidence="2">Leaf</tissue>
    </source>
</reference>
<dbReference type="AlphaFoldDB" id="A0A6G1FE16"/>
<gene>
    <name evidence="2" type="ORF">E2562_031041</name>
</gene>
<organism evidence="2 3">
    <name type="scientific">Oryza meyeriana var. granulata</name>
    <dbReference type="NCBI Taxonomy" id="110450"/>
    <lineage>
        <taxon>Eukaryota</taxon>
        <taxon>Viridiplantae</taxon>
        <taxon>Streptophyta</taxon>
        <taxon>Embryophyta</taxon>
        <taxon>Tracheophyta</taxon>
        <taxon>Spermatophyta</taxon>
        <taxon>Magnoliopsida</taxon>
        <taxon>Liliopsida</taxon>
        <taxon>Poales</taxon>
        <taxon>Poaceae</taxon>
        <taxon>BOP clade</taxon>
        <taxon>Oryzoideae</taxon>
        <taxon>Oryzeae</taxon>
        <taxon>Oryzinae</taxon>
        <taxon>Oryza</taxon>
        <taxon>Oryza meyeriana</taxon>
    </lineage>
</organism>
<dbReference type="EMBL" id="SPHZ02000001">
    <property type="protein sequence ID" value="KAF0935186.1"/>
    <property type="molecule type" value="Genomic_DNA"/>
</dbReference>
<keyword evidence="3" id="KW-1185">Reference proteome</keyword>
<sequence length="285" mass="29469">MKGRNEASRPTSGGGGPGGVAGIRRRKKGDDGGCGRCAQGRSGPTRRLGRGVEAVTGSGRAAGEEGKKMGEGSSPRGIWEATHRHGDKARVVGGAERKLLLLGPVAAMASLPPAASGSFVRIQPATRDVRAGVARSSGKRRRRDGGAAELRWQAAAGQGRAWTAVTACAEAAGSGVGGSSSPRWSIVGLGIDVASDRWTDGGVGLSTFLARSRCRDRCDWTRRGLARLARAAVIGGAGGWHSGRHGEEFSSHRLVAETGVGVCLGPAIQRRRLSNAWSDVFGMEE</sequence>
<proteinExistence type="predicted"/>
<name>A0A6G1FE16_9ORYZ</name>
<dbReference type="Proteomes" id="UP000479710">
    <property type="component" value="Unassembled WGS sequence"/>
</dbReference>
<accession>A0A6G1FE16</accession>
<evidence type="ECO:0000313" key="3">
    <source>
        <dbReference type="Proteomes" id="UP000479710"/>
    </source>
</evidence>
<feature type="region of interest" description="Disordered" evidence="1">
    <location>
        <begin position="1"/>
        <end position="77"/>
    </location>
</feature>
<evidence type="ECO:0000313" key="2">
    <source>
        <dbReference type="EMBL" id="KAF0935186.1"/>
    </source>
</evidence>
<evidence type="ECO:0000256" key="1">
    <source>
        <dbReference type="SAM" id="MobiDB-lite"/>
    </source>
</evidence>
<feature type="compositionally biased region" description="Gly residues" evidence="1">
    <location>
        <begin position="12"/>
        <end position="21"/>
    </location>
</feature>
<protein>
    <submittedName>
        <fullName evidence="2">Uncharacterized protein</fullName>
    </submittedName>
</protein>
<comment type="caution">
    <text evidence="2">The sequence shown here is derived from an EMBL/GenBank/DDBJ whole genome shotgun (WGS) entry which is preliminary data.</text>
</comment>